<evidence type="ECO:0000259" key="1">
    <source>
        <dbReference type="Pfam" id="PF14332"/>
    </source>
</evidence>
<dbReference type="InterPro" id="IPR025497">
    <property type="entry name" value="PatA-like_N"/>
</dbReference>
<proteinExistence type="predicted"/>
<comment type="caution">
    <text evidence="2">The sequence shown here is derived from an EMBL/GenBank/DDBJ whole genome shotgun (WGS) entry which is preliminary data.</text>
</comment>
<evidence type="ECO:0000313" key="2">
    <source>
        <dbReference type="EMBL" id="KYF60379.1"/>
    </source>
</evidence>
<gene>
    <name evidence="2" type="ORF">BE04_46745</name>
</gene>
<accession>A0A150PXD7</accession>
<dbReference type="AlphaFoldDB" id="A0A150PXD7"/>
<reference evidence="2 3" key="1">
    <citation type="submission" date="2014-02" db="EMBL/GenBank/DDBJ databases">
        <title>The small core and large imbalanced accessory genome model reveals a collaborative survival strategy of Sorangium cellulosum strains in nature.</title>
        <authorList>
            <person name="Han K."/>
            <person name="Peng R."/>
            <person name="Blom J."/>
            <person name="Li Y.-Z."/>
        </authorList>
    </citation>
    <scope>NUCLEOTIDE SEQUENCE [LARGE SCALE GENOMIC DNA]</scope>
    <source>
        <strain evidence="2 3">So0157-18</strain>
    </source>
</reference>
<evidence type="ECO:0000313" key="3">
    <source>
        <dbReference type="Proteomes" id="UP000075604"/>
    </source>
</evidence>
<dbReference type="Pfam" id="PF14332">
    <property type="entry name" value="DUF4388"/>
    <property type="match status" value="1"/>
</dbReference>
<dbReference type="EMBL" id="JELX01000946">
    <property type="protein sequence ID" value="KYF60379.1"/>
    <property type="molecule type" value="Genomic_DNA"/>
</dbReference>
<feature type="domain" description="PatA-like N-terminal" evidence="1">
    <location>
        <begin position="148"/>
        <end position="238"/>
    </location>
</feature>
<name>A0A150PXD7_SORCE</name>
<dbReference type="Proteomes" id="UP000075604">
    <property type="component" value="Unassembled WGS sequence"/>
</dbReference>
<organism evidence="2 3">
    <name type="scientific">Sorangium cellulosum</name>
    <name type="common">Polyangium cellulosum</name>
    <dbReference type="NCBI Taxonomy" id="56"/>
    <lineage>
        <taxon>Bacteria</taxon>
        <taxon>Pseudomonadati</taxon>
        <taxon>Myxococcota</taxon>
        <taxon>Polyangia</taxon>
        <taxon>Polyangiales</taxon>
        <taxon>Polyangiaceae</taxon>
        <taxon>Sorangium</taxon>
    </lineage>
</organism>
<sequence>MRAHASGRLGVVGHAAPSAARPRRLMPIVVVADPDLRERMRCIRVIAGQTPVSAIGAATWEELEQALEGAESAELIIYAPSLPGGPEDAVAQLLRRTARLVLAVNEGVDVPGAMNVTRVTWPIAEETLVLMGHAAGAQSAPIGMYFVPVDFLQMICMSGDSHVLVVSNESGDVGLIEVRRGQVWTAFDGLGVGEEAFARLIRPEMRVRVNPTVSSTKERTIFKDLAELVLDSLRRIDEGCVEMPPPISSRRIEVALFSPEQRAARVKQLNADARRLLMERSYSEAARVLTDLSTLDPASSLVRANLEQLRKLGYPK</sequence>
<protein>
    <recommendedName>
        <fullName evidence="1">PatA-like N-terminal domain-containing protein</fullName>
    </recommendedName>
</protein>